<evidence type="ECO:0000313" key="6">
    <source>
        <dbReference type="EMBL" id="EKF33131.1"/>
    </source>
</evidence>
<keyword evidence="4" id="KW-0677">Repeat</keyword>
<keyword evidence="5" id="KW-0812">Transmembrane</keyword>
<evidence type="ECO:0000256" key="3">
    <source>
        <dbReference type="ARBA" id="ARBA00022574"/>
    </source>
</evidence>
<name>K2NDZ5_TRYCR</name>
<organism evidence="6 7">
    <name type="scientific">Trypanosoma cruzi marinkellei</name>
    <dbReference type="NCBI Taxonomy" id="85056"/>
    <lineage>
        <taxon>Eukaryota</taxon>
        <taxon>Discoba</taxon>
        <taxon>Euglenozoa</taxon>
        <taxon>Kinetoplastea</taxon>
        <taxon>Metakinetoplastina</taxon>
        <taxon>Trypanosomatida</taxon>
        <taxon>Trypanosomatidae</taxon>
        <taxon>Trypanosoma</taxon>
        <taxon>Schizotrypanum</taxon>
    </lineage>
</organism>
<dbReference type="OrthoDB" id="445052at2759"/>
<accession>K2NDZ5</accession>
<dbReference type="AlphaFoldDB" id="K2NDZ5"/>
<proteinExistence type="predicted"/>
<dbReference type="InterPro" id="IPR050687">
    <property type="entry name" value="Dynein_IC"/>
</dbReference>
<protein>
    <submittedName>
        <fullName evidence="6">Uncharacterized protein</fullName>
    </submittedName>
</protein>
<dbReference type="FunFam" id="2.130.10.10:FF:001472">
    <property type="entry name" value="WD_domain_-_G-beta_repeat_-_putative"/>
    <property type="match status" value="1"/>
</dbReference>
<dbReference type="SMART" id="SM00320">
    <property type="entry name" value="WD40"/>
    <property type="match status" value="5"/>
</dbReference>
<evidence type="ECO:0000256" key="1">
    <source>
        <dbReference type="ARBA" id="ARBA00004496"/>
    </source>
</evidence>
<dbReference type="Proteomes" id="UP000007350">
    <property type="component" value="Unassembled WGS sequence"/>
</dbReference>
<dbReference type="GO" id="GO:0097014">
    <property type="term" value="C:ciliary plasm"/>
    <property type="evidence" value="ECO:0007669"/>
    <property type="project" value="TreeGrafter"/>
</dbReference>
<dbReference type="Pfam" id="PF00400">
    <property type="entry name" value="WD40"/>
    <property type="match status" value="2"/>
</dbReference>
<feature type="transmembrane region" description="Helical" evidence="5">
    <location>
        <begin position="20"/>
        <end position="40"/>
    </location>
</feature>
<dbReference type="InterPro" id="IPR036322">
    <property type="entry name" value="WD40_repeat_dom_sf"/>
</dbReference>
<dbReference type="InterPro" id="IPR015943">
    <property type="entry name" value="WD40/YVTN_repeat-like_dom_sf"/>
</dbReference>
<comment type="caution">
    <text evidence="6">The sequence shown here is derived from an EMBL/GenBank/DDBJ whole genome shotgun (WGS) entry which is preliminary data.</text>
</comment>
<dbReference type="SUPFAM" id="SSF50978">
    <property type="entry name" value="WD40 repeat-like"/>
    <property type="match status" value="1"/>
</dbReference>
<keyword evidence="5" id="KW-1133">Transmembrane helix</keyword>
<dbReference type="Gene3D" id="2.130.10.10">
    <property type="entry name" value="YVTN repeat-like/Quinoprotein amine dehydrogenase"/>
    <property type="match status" value="2"/>
</dbReference>
<evidence type="ECO:0000256" key="5">
    <source>
        <dbReference type="SAM" id="Phobius"/>
    </source>
</evidence>
<reference evidence="6 7" key="1">
    <citation type="journal article" date="2012" name="BMC Genomics">
        <title>Comparative genomic analysis of human infective Trypanosoma cruzi lineages with the bat-restricted subspecies T. cruzi marinkellei.</title>
        <authorList>
            <person name="Franzen O."/>
            <person name="Talavera-Lopez C."/>
            <person name="Ochaya S."/>
            <person name="Butler C.E."/>
            <person name="Messenger L.A."/>
            <person name="Lewis M.D."/>
            <person name="Llewellyn M.S."/>
            <person name="Marinkelle C.J."/>
            <person name="Tyler K.M."/>
            <person name="Miles M.A."/>
            <person name="Andersson B."/>
        </authorList>
    </citation>
    <scope>NUCLEOTIDE SEQUENCE [LARGE SCALE GENOMIC DNA]</scope>
    <source>
        <strain evidence="6 7">B7</strain>
    </source>
</reference>
<evidence type="ECO:0000256" key="2">
    <source>
        <dbReference type="ARBA" id="ARBA00022490"/>
    </source>
</evidence>
<keyword evidence="2" id="KW-0963">Cytoplasm</keyword>
<gene>
    <name evidence="6" type="ORF">MOQ_003005</name>
</gene>
<dbReference type="PANTHER" id="PTHR12442:SF26">
    <property type="entry name" value="CYTOPLASMIC DYNEIN 2 INTERMEDIATE CHAIN 2"/>
    <property type="match status" value="1"/>
</dbReference>
<sequence>MSLQTSTSKNQKDCCSGVASIYYYFFSSPSPSLFFCSVLFECCFQPQCSSPCVFPCILVGCWYLVYVLGYKVFFSITELFARNRDGRRGVRRQQKKWIVKGEGYWSEGAGMSAPCNFSDQITGEVVVPSSWRKEAICIDATCQTGPLSVREEAAQTAISALQVVNRLDKQVGHEKKTIQATLDGLQYVYAGVEFDEEKLATFLEESKVDVLSMLYRNAKSGAFSNYEPNWSTKGTEVAPVATLSSAYAVEGELHVLSLSWNSAGTLLAVAYGRMDTAGWCYSSGVVGIWNLARPDMDVNAPHHTLEMDLFATCVAFHPTQASILAVGLYSGEVIVYSDVASAIPTEMSTSGSPLSHREPVSSLQWIQSLQEMRESHRFILCSTAQDGRILFWTPTNKLSQPIAAFSVENKKGVTVGVQSVKFARPGGGIGAGVPSGDSPLIIGLENGDVGRARPGVVSVLVPRSSETLALLDVDWLNGHRGPVQDVDTSPFFHNLCLTCSSDGSVHFYNALERSPLATLEPSAETKHFLYAAQFSPFRPSVLAVVSRSSFLHIYDLQKSQLKPIASIEAGVDGAPVLCLAFNHVSPEWLATGDARGCVRLWRLPSTLIQTTDLERAAVRGSYSRESGENVARSLWGFAP</sequence>
<keyword evidence="5" id="KW-0472">Membrane</keyword>
<dbReference type="PANTHER" id="PTHR12442">
    <property type="entry name" value="DYNEIN INTERMEDIATE CHAIN"/>
    <property type="match status" value="1"/>
</dbReference>
<feature type="transmembrane region" description="Helical" evidence="5">
    <location>
        <begin position="52"/>
        <end position="73"/>
    </location>
</feature>
<evidence type="ECO:0000313" key="7">
    <source>
        <dbReference type="Proteomes" id="UP000007350"/>
    </source>
</evidence>
<dbReference type="GO" id="GO:0005868">
    <property type="term" value="C:cytoplasmic dynein complex"/>
    <property type="evidence" value="ECO:0007669"/>
    <property type="project" value="TreeGrafter"/>
</dbReference>
<dbReference type="EMBL" id="AHKC01009419">
    <property type="protein sequence ID" value="EKF33131.1"/>
    <property type="molecule type" value="Genomic_DNA"/>
</dbReference>
<comment type="subcellular location">
    <subcellularLocation>
        <location evidence="1">Cytoplasm</location>
    </subcellularLocation>
</comment>
<dbReference type="GO" id="GO:0045503">
    <property type="term" value="F:dynein light chain binding"/>
    <property type="evidence" value="ECO:0007669"/>
    <property type="project" value="TreeGrafter"/>
</dbReference>
<dbReference type="GO" id="GO:0045504">
    <property type="term" value="F:dynein heavy chain binding"/>
    <property type="evidence" value="ECO:0007669"/>
    <property type="project" value="TreeGrafter"/>
</dbReference>
<dbReference type="InterPro" id="IPR001680">
    <property type="entry name" value="WD40_rpt"/>
</dbReference>
<evidence type="ECO:0000256" key="4">
    <source>
        <dbReference type="ARBA" id="ARBA00022737"/>
    </source>
</evidence>
<dbReference type="GO" id="GO:0042073">
    <property type="term" value="P:intraciliary transport"/>
    <property type="evidence" value="ECO:0007669"/>
    <property type="project" value="TreeGrafter"/>
</dbReference>
<keyword evidence="3" id="KW-0853">WD repeat</keyword>
<keyword evidence="7" id="KW-1185">Reference proteome</keyword>